<name>A0A4Y2VLP6_ARAVE</name>
<reference evidence="1 2" key="1">
    <citation type="journal article" date="2019" name="Sci. Rep.">
        <title>Orb-weaving spider Araneus ventricosus genome elucidates the spidroin gene catalogue.</title>
        <authorList>
            <person name="Kono N."/>
            <person name="Nakamura H."/>
            <person name="Ohtoshi R."/>
            <person name="Moran D.A.P."/>
            <person name="Shinohara A."/>
            <person name="Yoshida Y."/>
            <person name="Fujiwara M."/>
            <person name="Mori M."/>
            <person name="Tomita M."/>
            <person name="Arakawa K."/>
        </authorList>
    </citation>
    <scope>NUCLEOTIDE SEQUENCE [LARGE SCALE GENOMIC DNA]</scope>
</reference>
<dbReference type="AlphaFoldDB" id="A0A4Y2VLP6"/>
<dbReference type="Proteomes" id="UP000499080">
    <property type="component" value="Unassembled WGS sequence"/>
</dbReference>
<sequence length="147" mass="16552">MCRSRCVCDKPIEQSLATSLSQFYRNIFLPVEMNKTRLIQLLTQKKSAEGIETTIATGDADTYIVRCALEKSISHLIVAITGQEVDLVVLLIVLAPPESNIYFMKPGKRKVEVKLFSTRKLQKELSFPQTILLLHAFSDCDITSAIY</sequence>
<comment type="caution">
    <text evidence="1">The sequence shown here is derived from an EMBL/GenBank/DDBJ whole genome shotgun (WGS) entry which is preliminary data.</text>
</comment>
<organism evidence="1 2">
    <name type="scientific">Araneus ventricosus</name>
    <name type="common">Orbweaver spider</name>
    <name type="synonym">Epeira ventricosa</name>
    <dbReference type="NCBI Taxonomy" id="182803"/>
    <lineage>
        <taxon>Eukaryota</taxon>
        <taxon>Metazoa</taxon>
        <taxon>Ecdysozoa</taxon>
        <taxon>Arthropoda</taxon>
        <taxon>Chelicerata</taxon>
        <taxon>Arachnida</taxon>
        <taxon>Araneae</taxon>
        <taxon>Araneomorphae</taxon>
        <taxon>Entelegynae</taxon>
        <taxon>Araneoidea</taxon>
        <taxon>Araneidae</taxon>
        <taxon>Araneus</taxon>
    </lineage>
</organism>
<protein>
    <submittedName>
        <fullName evidence="1">Uncharacterized protein</fullName>
    </submittedName>
</protein>
<keyword evidence="2" id="KW-1185">Reference proteome</keyword>
<accession>A0A4Y2VLP6</accession>
<dbReference type="EMBL" id="BGPR01049233">
    <property type="protein sequence ID" value="GBO26215.1"/>
    <property type="molecule type" value="Genomic_DNA"/>
</dbReference>
<evidence type="ECO:0000313" key="2">
    <source>
        <dbReference type="Proteomes" id="UP000499080"/>
    </source>
</evidence>
<evidence type="ECO:0000313" key="1">
    <source>
        <dbReference type="EMBL" id="GBO26215.1"/>
    </source>
</evidence>
<proteinExistence type="predicted"/>
<gene>
    <name evidence="1" type="ORF">AVEN_221421_1</name>
</gene>